<dbReference type="InterPro" id="IPR006016">
    <property type="entry name" value="UspA"/>
</dbReference>
<reference evidence="24" key="2">
    <citation type="journal article" date="2023" name="Plants (Basel)">
        <title>Annotation of the Turnera subulata (Passifloraceae) Draft Genome Reveals the S-Locus Evolved after the Divergence of Turneroideae from Passifloroideae in a Stepwise Manner.</title>
        <authorList>
            <person name="Henning P.M."/>
            <person name="Roalson E.H."/>
            <person name="Mir W."/>
            <person name="McCubbin A.G."/>
            <person name="Shore J.S."/>
        </authorList>
    </citation>
    <scope>NUCLEOTIDE SEQUENCE</scope>
    <source>
        <strain evidence="24">F60SS</strain>
    </source>
</reference>
<evidence type="ECO:0000256" key="2">
    <source>
        <dbReference type="ARBA" id="ARBA00004167"/>
    </source>
</evidence>
<keyword evidence="18" id="KW-0675">Receptor</keyword>
<feature type="compositionally biased region" description="Polar residues" evidence="20">
    <location>
        <begin position="1733"/>
        <end position="1751"/>
    </location>
</feature>
<dbReference type="Pfam" id="PF00582">
    <property type="entry name" value="Usp"/>
    <property type="match status" value="1"/>
</dbReference>
<evidence type="ECO:0000256" key="3">
    <source>
        <dbReference type="ARBA" id="ARBA00004906"/>
    </source>
</evidence>
<dbReference type="Gene3D" id="3.30.200.20">
    <property type="entry name" value="Phosphorylase Kinase, domain 1"/>
    <property type="match status" value="2"/>
</dbReference>
<evidence type="ECO:0000256" key="17">
    <source>
        <dbReference type="ARBA" id="ARBA00023136"/>
    </source>
</evidence>
<keyword evidence="25" id="KW-1185">Reference proteome</keyword>
<dbReference type="EC" id="2.3.2.27" evidence="5"/>
<comment type="pathway">
    <text evidence="3">Protein modification; protein ubiquitination.</text>
</comment>
<keyword evidence="15 21" id="KW-1133">Transmembrane helix</keyword>
<keyword evidence="17 21" id="KW-0472">Membrane</keyword>
<dbReference type="InterPro" id="IPR000719">
    <property type="entry name" value="Prot_kinase_dom"/>
</dbReference>
<keyword evidence="16 19" id="KW-0175">Coiled coil</keyword>
<dbReference type="SMART" id="SM00220">
    <property type="entry name" value="S_TKc"/>
    <property type="match status" value="1"/>
</dbReference>
<evidence type="ECO:0000256" key="8">
    <source>
        <dbReference type="ARBA" id="ARBA00022679"/>
    </source>
</evidence>
<dbReference type="InterPro" id="IPR045870">
    <property type="entry name" value="TryX_NRX_thioredoxin_dom"/>
</dbReference>
<protein>
    <recommendedName>
        <fullName evidence="5">RING-type E3 ubiquitin transferase</fullName>
        <ecNumber evidence="5">2.3.2.27</ecNumber>
    </recommendedName>
</protein>
<evidence type="ECO:0000256" key="7">
    <source>
        <dbReference type="ARBA" id="ARBA00022614"/>
    </source>
</evidence>
<accession>A0A9Q0F8P8</accession>
<evidence type="ECO:0000256" key="9">
    <source>
        <dbReference type="ARBA" id="ARBA00022692"/>
    </source>
</evidence>
<keyword evidence="10" id="KW-0732">Signal</keyword>
<keyword evidence="7" id="KW-0433">Leucine-rich repeat</keyword>
<dbReference type="OrthoDB" id="846587at2759"/>
<comment type="similarity">
    <text evidence="4">Belongs to the protein kinase superfamily. Ser/Thr protein kinase family.</text>
</comment>
<keyword evidence="11" id="KW-0677">Repeat</keyword>
<evidence type="ECO:0000256" key="1">
    <source>
        <dbReference type="ARBA" id="ARBA00000900"/>
    </source>
</evidence>
<dbReference type="InterPro" id="IPR008271">
    <property type="entry name" value="Ser/Thr_kinase_AS"/>
</dbReference>
<dbReference type="CDD" id="cd03009">
    <property type="entry name" value="TryX_like_TryX_NRX"/>
    <property type="match status" value="1"/>
</dbReference>
<dbReference type="PROSITE" id="PS50011">
    <property type="entry name" value="PROTEIN_KINASE_DOM"/>
    <property type="match status" value="2"/>
</dbReference>
<dbReference type="PROSITE" id="PS51352">
    <property type="entry name" value="THIOREDOXIN_2"/>
    <property type="match status" value="2"/>
</dbReference>
<evidence type="ECO:0000256" key="13">
    <source>
        <dbReference type="ARBA" id="ARBA00022786"/>
    </source>
</evidence>
<dbReference type="Pfam" id="PF07714">
    <property type="entry name" value="PK_Tyr_Ser-Thr"/>
    <property type="match status" value="1"/>
</dbReference>
<dbReference type="PROSITE" id="PS00108">
    <property type="entry name" value="PROTEIN_KINASE_ST"/>
    <property type="match status" value="1"/>
</dbReference>
<dbReference type="InterPro" id="IPR001611">
    <property type="entry name" value="Leu-rich_rpt"/>
</dbReference>
<feature type="domain" description="Thioredoxin" evidence="23">
    <location>
        <begin position="686"/>
        <end position="839"/>
    </location>
</feature>
<dbReference type="InterPro" id="IPR001245">
    <property type="entry name" value="Ser-Thr/Tyr_kinase_cat_dom"/>
</dbReference>
<evidence type="ECO:0000256" key="10">
    <source>
        <dbReference type="ARBA" id="ARBA00022729"/>
    </source>
</evidence>
<dbReference type="InterPro" id="IPR011009">
    <property type="entry name" value="Kinase-like_dom_sf"/>
</dbReference>
<feature type="transmembrane region" description="Helical" evidence="21">
    <location>
        <begin position="20"/>
        <end position="37"/>
    </location>
</feature>
<organism evidence="24 25">
    <name type="scientific">Turnera subulata</name>
    <dbReference type="NCBI Taxonomy" id="218843"/>
    <lineage>
        <taxon>Eukaryota</taxon>
        <taxon>Viridiplantae</taxon>
        <taxon>Streptophyta</taxon>
        <taxon>Embryophyta</taxon>
        <taxon>Tracheophyta</taxon>
        <taxon>Spermatophyta</taxon>
        <taxon>Magnoliopsida</taxon>
        <taxon>eudicotyledons</taxon>
        <taxon>Gunneridae</taxon>
        <taxon>Pentapetalae</taxon>
        <taxon>rosids</taxon>
        <taxon>fabids</taxon>
        <taxon>Malpighiales</taxon>
        <taxon>Passifloraceae</taxon>
        <taxon>Turnera</taxon>
    </lineage>
</organism>
<evidence type="ECO:0000256" key="12">
    <source>
        <dbReference type="ARBA" id="ARBA00022741"/>
    </source>
</evidence>
<dbReference type="GO" id="GO:0061630">
    <property type="term" value="F:ubiquitin protein ligase activity"/>
    <property type="evidence" value="ECO:0007669"/>
    <property type="project" value="UniProtKB-EC"/>
</dbReference>
<feature type="domain" description="Thioredoxin" evidence="23">
    <location>
        <begin position="846"/>
        <end position="994"/>
    </location>
</feature>
<feature type="coiled-coil region" evidence="19">
    <location>
        <begin position="1376"/>
        <end position="1431"/>
    </location>
</feature>
<keyword evidence="8" id="KW-0808">Transferase</keyword>
<feature type="domain" description="Protein kinase" evidence="22">
    <location>
        <begin position="1450"/>
        <end position="1717"/>
    </location>
</feature>
<evidence type="ECO:0000256" key="5">
    <source>
        <dbReference type="ARBA" id="ARBA00012483"/>
    </source>
</evidence>
<dbReference type="GO" id="GO:0016020">
    <property type="term" value="C:membrane"/>
    <property type="evidence" value="ECO:0007669"/>
    <property type="project" value="UniProtKB-SubCell"/>
</dbReference>
<dbReference type="Pfam" id="PF00069">
    <property type="entry name" value="Pkinase"/>
    <property type="match status" value="1"/>
</dbReference>
<dbReference type="InterPro" id="IPR013766">
    <property type="entry name" value="Thioredoxin_domain"/>
</dbReference>
<dbReference type="Gene3D" id="1.10.510.10">
    <property type="entry name" value="Transferase(Phosphotransferase) domain 1"/>
    <property type="match status" value="2"/>
</dbReference>
<dbReference type="Gene3D" id="3.80.10.10">
    <property type="entry name" value="Ribonuclease Inhibitor"/>
    <property type="match status" value="2"/>
</dbReference>
<evidence type="ECO:0000256" key="4">
    <source>
        <dbReference type="ARBA" id="ARBA00008684"/>
    </source>
</evidence>
<keyword evidence="12" id="KW-0547">Nucleotide-binding</keyword>
<keyword evidence="13" id="KW-0833">Ubl conjugation pathway</keyword>
<dbReference type="GO" id="GO:0004791">
    <property type="term" value="F:thioredoxin-disulfide reductase (NADPH) activity"/>
    <property type="evidence" value="ECO:0007669"/>
    <property type="project" value="InterPro"/>
</dbReference>
<evidence type="ECO:0000313" key="25">
    <source>
        <dbReference type="Proteomes" id="UP001141552"/>
    </source>
</evidence>
<dbReference type="Pfam" id="PF13855">
    <property type="entry name" value="LRR_8"/>
    <property type="match status" value="1"/>
</dbReference>
<dbReference type="PANTHER" id="PTHR45647:SF132">
    <property type="entry name" value="KINASE WITH ADENINE NUCLEOTIDE ALPHA HYDROLASES-LIKE DOMAIN-CONTAINING PROTEIN"/>
    <property type="match status" value="1"/>
</dbReference>
<evidence type="ECO:0000259" key="23">
    <source>
        <dbReference type="PROSITE" id="PS51352"/>
    </source>
</evidence>
<dbReference type="FunFam" id="1.10.510.10:FF:000498">
    <property type="entry name" value="U-box domain-containing protein 51"/>
    <property type="match status" value="1"/>
</dbReference>
<comment type="subcellular location">
    <subcellularLocation>
        <location evidence="2">Membrane</location>
        <topology evidence="2">Single-pass membrane protein</topology>
    </subcellularLocation>
</comment>
<feature type="region of interest" description="Disordered" evidence="20">
    <location>
        <begin position="1295"/>
        <end position="1317"/>
    </location>
</feature>
<name>A0A9Q0F8P8_9ROSI</name>
<evidence type="ECO:0000259" key="22">
    <source>
        <dbReference type="PROSITE" id="PS50011"/>
    </source>
</evidence>
<evidence type="ECO:0000256" key="16">
    <source>
        <dbReference type="ARBA" id="ARBA00023054"/>
    </source>
</evidence>
<dbReference type="InterPro" id="IPR012336">
    <property type="entry name" value="Thioredoxin-like_fold"/>
</dbReference>
<proteinExistence type="inferred from homology"/>
<dbReference type="SUPFAM" id="SSF52058">
    <property type="entry name" value="L domain-like"/>
    <property type="match status" value="1"/>
</dbReference>
<feature type="region of interest" description="Disordered" evidence="20">
    <location>
        <begin position="1727"/>
        <end position="1751"/>
    </location>
</feature>
<evidence type="ECO:0000256" key="6">
    <source>
        <dbReference type="ARBA" id="ARBA00022553"/>
    </source>
</evidence>
<dbReference type="Gene3D" id="3.40.50.620">
    <property type="entry name" value="HUPs"/>
    <property type="match status" value="1"/>
</dbReference>
<dbReference type="InterPro" id="IPR032675">
    <property type="entry name" value="LRR_dom_sf"/>
</dbReference>
<evidence type="ECO:0000256" key="18">
    <source>
        <dbReference type="ARBA" id="ARBA00023170"/>
    </source>
</evidence>
<dbReference type="GO" id="GO:0005524">
    <property type="term" value="F:ATP binding"/>
    <property type="evidence" value="ECO:0007669"/>
    <property type="project" value="UniProtKB-KW"/>
</dbReference>
<dbReference type="EMBL" id="JAKUCV010006735">
    <property type="protein sequence ID" value="KAJ4826149.1"/>
    <property type="molecule type" value="Genomic_DNA"/>
</dbReference>
<dbReference type="SUPFAM" id="SSF52833">
    <property type="entry name" value="Thioredoxin-like"/>
    <property type="match status" value="2"/>
</dbReference>
<reference evidence="24" key="1">
    <citation type="submission" date="2022-02" db="EMBL/GenBank/DDBJ databases">
        <authorList>
            <person name="Henning P.M."/>
            <person name="McCubbin A.G."/>
            <person name="Shore J.S."/>
        </authorList>
    </citation>
    <scope>NUCLEOTIDE SEQUENCE</scope>
    <source>
        <strain evidence="24">F60SS</strain>
        <tissue evidence="24">Leaves</tissue>
    </source>
</reference>
<dbReference type="SUPFAM" id="SSF56112">
    <property type="entry name" value="Protein kinase-like (PK-like)"/>
    <property type="match status" value="2"/>
</dbReference>
<dbReference type="InterPro" id="IPR051348">
    <property type="entry name" value="U-box_ubiquitin_ligases"/>
</dbReference>
<evidence type="ECO:0000256" key="11">
    <source>
        <dbReference type="ARBA" id="ARBA00022737"/>
    </source>
</evidence>
<evidence type="ECO:0000313" key="24">
    <source>
        <dbReference type="EMBL" id="KAJ4826149.1"/>
    </source>
</evidence>
<dbReference type="Proteomes" id="UP001141552">
    <property type="component" value="Unassembled WGS sequence"/>
</dbReference>
<feature type="non-terminal residue" evidence="24">
    <location>
        <position position="1751"/>
    </location>
</feature>
<dbReference type="Pfam" id="PF13905">
    <property type="entry name" value="Thioredoxin_8"/>
    <property type="match status" value="2"/>
</dbReference>
<feature type="domain" description="Protein kinase" evidence="22">
    <location>
        <begin position="316"/>
        <end position="606"/>
    </location>
</feature>
<dbReference type="SUPFAM" id="SSF52402">
    <property type="entry name" value="Adenine nucleotide alpha hydrolases-like"/>
    <property type="match status" value="1"/>
</dbReference>
<dbReference type="FunFam" id="3.30.200.20:FF:000162">
    <property type="entry name" value="Adenine nucleotide alpha hydrolase-like domain kinase"/>
    <property type="match status" value="1"/>
</dbReference>
<dbReference type="InterPro" id="IPR036249">
    <property type="entry name" value="Thioredoxin-like_sf"/>
</dbReference>
<dbReference type="Pfam" id="PF08263">
    <property type="entry name" value="LRRNT_2"/>
    <property type="match status" value="1"/>
</dbReference>
<dbReference type="Gene3D" id="3.40.30.10">
    <property type="entry name" value="Glutaredoxin"/>
    <property type="match status" value="2"/>
</dbReference>
<evidence type="ECO:0000256" key="21">
    <source>
        <dbReference type="SAM" id="Phobius"/>
    </source>
</evidence>
<comment type="caution">
    <text evidence="24">The sequence shown here is derived from an EMBL/GenBank/DDBJ whole genome shotgun (WGS) entry which is preliminary data.</text>
</comment>
<keyword evidence="9 21" id="KW-0812">Transmembrane</keyword>
<dbReference type="FunFam" id="1.10.510.10:FF:000480">
    <property type="entry name" value="Pollen receptor-like kinase 1"/>
    <property type="match status" value="1"/>
</dbReference>
<dbReference type="PANTHER" id="PTHR45647">
    <property type="entry name" value="OS02G0152300 PROTEIN"/>
    <property type="match status" value="1"/>
</dbReference>
<evidence type="ECO:0000256" key="20">
    <source>
        <dbReference type="SAM" id="MobiDB-lite"/>
    </source>
</evidence>
<dbReference type="InterPro" id="IPR014729">
    <property type="entry name" value="Rossmann-like_a/b/a_fold"/>
</dbReference>
<evidence type="ECO:0000256" key="15">
    <source>
        <dbReference type="ARBA" id="ARBA00022989"/>
    </source>
</evidence>
<keyword evidence="14" id="KW-0067">ATP-binding</keyword>
<sequence length="1751" mass="196437">FHASTQPQKLSIMAHQHKVAYRHMPLLVLTLICYYFVTSSCETDAEILIDFKNSLTNSSALYNWNPDVSPCNLDTPNWIGLRCNNDSSIDKLLLESMGLTGRIDIDILVGLPKLRTISFMNNALDGPMPPVNKLTSLKNLYLSNNRFSGKINGDAFSGMNSLKEVYLANNQFVGEIPKSLAALPKLSKLSIEGNQFEGKIPDFKQDLSLFNAANNHLDGQIPASLAKFDASSFAGNKGLCGKPLLQCKSSKKKKYIIIGVIAAAALALAAIVVLGFICGRGNKKTQSKQAQETRAPKKFMVHGMGPKAVVQSPPDQAVRKEVENGKLHFVRYDRDRFELQDLLRASAEAVLLNGPAMVVKRFRHMTNVGKEEFHEHMRRLGTLSHPNLLPLVAYYYRKEEKLLVSDFIENGSLASHLHGKRAPGQAGLDWPTRLKIIKGVAQGLAYLYKEFPNFALPHGHLKSANILLDHTFVPLLADYALVPVSDKDHAQEVMVAYKSPEFTKYDRTTRKTDVWCLGILILEMLTGKFPANYLKQGKGPDTDLATWVNSVVREEWTGEVFDKDMKGTKNGEGEMLKLLKIGMCCCEWNVERRWDLKEAVVKIEELKERDNDVDDYSSYNSEGDVYSSRGMTDDDFSFSILSQDLESSRASRKAYKRRRRGWLLVVTMTMAMHDTRTKFIEGSDFLTLLASHGIDYLVSNEGKVPLSSCEGKSTCLLFSANWCRPCKTFVPLLVQLYNRLRAEGKNLEIVFISFDRDEDGFKEHFKCMPWLAVPFEAHLHRKMSDAYHVDRIPSFISLSSDGMPVEEDVIGLIEDYGADAFPFTRKRREELKAIDEKMRQGGELQQLLAHEGRDYVLSRDNEKVLVSELVGKTVGLYFGAYWCPPSRAFTGQLIEAYNELMSTKDGCLEIILVSTDRDLKEFNINLSSMPWLAIPYEDKTRQDLCRIFNIKGIPALVILGQDGKTITTDGKAMISLYGAKAFPFTESRIAEIQTSLKKEGDALPQQLKDIKHQHVLKLDMAKAYMWMNNRSRNEKKDAGNGLVAVAIDKDKGSQTALKWAIDHLMQRGQTVILIHVKTNFSISAPKPNAVVDGECALVLKDPDIQTREMFLPFRCFCTRKDIQCKDVVLQDTDVAKALAEYVAHTAIEYLVVGAPAKVGFLRFKTTDIAGAVSKTAPDFCNVYVIAKGKIQSMRAASRPAPAISPLLNQMSQTSIKSPFTRRGMNGKSYGELSLPDTDISFVSSGRPSVDRLFPSLYDNMDSGRTPPRLSSISDVDSNHSFESMAQGRKSLDFGSSPDYSFASHEGDRLSSASQPMDDVEAEMRRLKLELKQTMEMYSTACKEALTAKEKARELARWKMEEERRLEEARFAEEAALAMAEKEKAKSRAALEAAEASQRIAELEAQKRLNAERQALREAEEKRKALDALAQTDVRYRKYTIEEIEAATEYFSASRKIGEGGYGPVYKCYLDHTPVAIKVLRPDAAQGRSQFQQEVEILSCIRHPHMVLLLGACPEYGCLVYEFMANGSLEDRLFMRGGTPPLSWQIRFRIAAEIGTGLLFLHQTKPEPLVHRDLKPANILIDRNFVSKISDVGLARLVPPSVADSVTQYRMTSTAGTFCYIDPEYQQTGMLGIKSDVYSLGIIFLQILTGMPPMGLTHHVGRALEKGTFDEMLDKTVPDWPVEEAKEFAKLALKCSELRRKDRPDLGKVVLPELNRWREMAEEQMTPQLWFPSASPNNSQVSMSDPNMAQSQ</sequence>
<dbReference type="GO" id="GO:0004672">
    <property type="term" value="F:protein kinase activity"/>
    <property type="evidence" value="ECO:0007669"/>
    <property type="project" value="InterPro"/>
</dbReference>
<keyword evidence="6" id="KW-0597">Phosphoprotein</keyword>
<comment type="catalytic activity">
    <reaction evidence="1">
        <text>S-ubiquitinyl-[E2 ubiquitin-conjugating enzyme]-L-cysteine + [acceptor protein]-L-lysine = [E2 ubiquitin-conjugating enzyme]-L-cysteine + N(6)-ubiquitinyl-[acceptor protein]-L-lysine.</text>
        <dbReference type="EC" id="2.3.2.27"/>
    </reaction>
</comment>
<gene>
    <name evidence="24" type="ORF">Tsubulata_030557</name>
</gene>
<feature type="transmembrane region" description="Helical" evidence="21">
    <location>
        <begin position="255"/>
        <end position="277"/>
    </location>
</feature>
<dbReference type="InterPro" id="IPR013210">
    <property type="entry name" value="LRR_N_plant-typ"/>
</dbReference>
<evidence type="ECO:0000256" key="14">
    <source>
        <dbReference type="ARBA" id="ARBA00022840"/>
    </source>
</evidence>
<evidence type="ECO:0000256" key="19">
    <source>
        <dbReference type="SAM" id="Coils"/>
    </source>
</evidence>
<dbReference type="CDD" id="cd01989">
    <property type="entry name" value="USP_STK_Ubox_N"/>
    <property type="match status" value="1"/>
</dbReference>